<gene>
    <name evidence="2" type="ORF">G7Z17_g12320</name>
</gene>
<dbReference type="AlphaFoldDB" id="A0A9P5H171"/>
<feature type="domain" description="Apple" evidence="1">
    <location>
        <begin position="1"/>
        <end position="59"/>
    </location>
</feature>
<dbReference type="EMBL" id="JAANBB010000543">
    <property type="protein sequence ID" value="KAF7539871.1"/>
    <property type="molecule type" value="Genomic_DNA"/>
</dbReference>
<dbReference type="Proteomes" id="UP000722485">
    <property type="component" value="Unassembled WGS sequence"/>
</dbReference>
<keyword evidence="3" id="KW-1185">Reference proteome</keyword>
<proteinExistence type="predicted"/>
<sequence length="282" mass="30096">MPTYKQQRSDCAKFCADKTGCESFSFNSQSHTCTLYDGAVSTVAYKKTECGVYFYDKSCFQCVSATVTTTSTSTTSTSTTATSTTAAATNPPDVCSLKPNTPSGDKCGREGTKKSYVSSIDMKYTSTRAQCAQFCNDNSKCESWAFRDSSSLCTLYASGVTSVSTSTGGCGVYWFDRECYSCPTASCSSYSPISPAPSNKICNQKGEICKETLLCTGDATSDATCAKSCKDTDGCKLFSRAKNNHGVYKCNLYSAYEFTAKSSGSTFSQPECYECPSSGAGD</sequence>
<evidence type="ECO:0000313" key="2">
    <source>
        <dbReference type="EMBL" id="KAF7539871.1"/>
    </source>
</evidence>
<comment type="caution">
    <text evidence="2">The sequence shown here is derived from an EMBL/GenBank/DDBJ whole genome shotgun (WGS) entry which is preliminary data.</text>
</comment>
<dbReference type="OrthoDB" id="10479515at2759"/>
<name>A0A9P5H171_9HYPO</name>
<dbReference type="InterPro" id="IPR003609">
    <property type="entry name" value="Pan_app"/>
</dbReference>
<reference evidence="2" key="1">
    <citation type="submission" date="2020-03" db="EMBL/GenBank/DDBJ databases">
        <title>Draft Genome Sequence of Cylindrodendrum hubeiense.</title>
        <authorList>
            <person name="Buettner E."/>
            <person name="Kellner H."/>
        </authorList>
    </citation>
    <scope>NUCLEOTIDE SEQUENCE</scope>
    <source>
        <strain evidence="2">IHI 201604</strain>
    </source>
</reference>
<evidence type="ECO:0000259" key="1">
    <source>
        <dbReference type="PROSITE" id="PS50948"/>
    </source>
</evidence>
<accession>A0A9P5H171</accession>
<dbReference type="PROSITE" id="PS50948">
    <property type="entry name" value="PAN"/>
    <property type="match status" value="2"/>
</dbReference>
<protein>
    <recommendedName>
        <fullName evidence="1">Apple domain-containing protein</fullName>
    </recommendedName>
</protein>
<dbReference type="Pfam" id="PF00024">
    <property type="entry name" value="PAN_1"/>
    <property type="match status" value="1"/>
</dbReference>
<organism evidence="2 3">
    <name type="scientific">Cylindrodendrum hubeiense</name>
    <dbReference type="NCBI Taxonomy" id="595255"/>
    <lineage>
        <taxon>Eukaryota</taxon>
        <taxon>Fungi</taxon>
        <taxon>Dikarya</taxon>
        <taxon>Ascomycota</taxon>
        <taxon>Pezizomycotina</taxon>
        <taxon>Sordariomycetes</taxon>
        <taxon>Hypocreomycetidae</taxon>
        <taxon>Hypocreales</taxon>
        <taxon>Nectriaceae</taxon>
        <taxon>Cylindrodendrum</taxon>
    </lineage>
</organism>
<feature type="domain" description="Apple" evidence="1">
    <location>
        <begin position="107"/>
        <end position="179"/>
    </location>
</feature>
<evidence type="ECO:0000313" key="3">
    <source>
        <dbReference type="Proteomes" id="UP000722485"/>
    </source>
</evidence>